<dbReference type="STRING" id="1650663.GCA_001486665_01643"/>
<evidence type="ECO:0000259" key="3">
    <source>
        <dbReference type="Pfam" id="PF05448"/>
    </source>
</evidence>
<dbReference type="Proteomes" id="UP000295184">
    <property type="component" value="Unassembled WGS sequence"/>
</dbReference>
<comment type="caution">
    <text evidence="4">The sequence shown here is derived from an EMBL/GenBank/DDBJ whole genome shotgun (WGS) entry which is preliminary data.</text>
</comment>
<dbReference type="Gene3D" id="3.40.50.1820">
    <property type="entry name" value="alpha/beta hydrolase"/>
    <property type="match status" value="1"/>
</dbReference>
<dbReference type="GO" id="GO:0052689">
    <property type="term" value="F:carboxylic ester hydrolase activity"/>
    <property type="evidence" value="ECO:0007669"/>
    <property type="project" value="TreeGrafter"/>
</dbReference>
<evidence type="ECO:0000313" key="5">
    <source>
        <dbReference type="Proteomes" id="UP000295184"/>
    </source>
</evidence>
<dbReference type="SUPFAM" id="SSF53474">
    <property type="entry name" value="alpha/beta-Hydrolases"/>
    <property type="match status" value="1"/>
</dbReference>
<dbReference type="OrthoDB" id="9770528at2"/>
<dbReference type="AlphaFoldDB" id="A0A4R1R7I3"/>
<reference evidence="4 5" key="1">
    <citation type="submission" date="2019-03" db="EMBL/GenBank/DDBJ databases">
        <title>Genomic Encyclopedia of Type Strains, Phase IV (KMG-IV): sequencing the most valuable type-strain genomes for metagenomic binning, comparative biology and taxonomic classification.</title>
        <authorList>
            <person name="Goeker M."/>
        </authorList>
    </citation>
    <scope>NUCLEOTIDE SEQUENCE [LARGE SCALE GENOMIC DNA]</scope>
    <source>
        <strain evidence="4 5">DSM 100451</strain>
    </source>
</reference>
<dbReference type="InterPro" id="IPR029058">
    <property type="entry name" value="AB_hydrolase_fold"/>
</dbReference>
<sequence>MTWKPDDRSFLDSYRGTAPCPEDFAVFWAERMAEMNRVPLEWELRDGPFPARGSVRYQELRFRGADGSLLYAKYIRPASEQPVPLLLHFHGYPGATRSWLELTSYAASMGVAMLAMDCRGQGGASLDAASYQSTRASGNMILGLDGPPEQMYYVKVHQDIALLIRIARQLPGLDLDRVYVNGGSQGGALALATAALHSDLIRKAGIQYPFLSDFQKVWELDADLIAYEGLRYYMRWFDPIGLHTDEIFRKLGYVDTINFAPMVRCPVLFATGFQDTICPPVTQYAVYNRITSPKRHLLYPDFAHEEIQEFDDRLIRFFCCQGPDLWEEEEYV</sequence>
<dbReference type="RefSeq" id="WP_058964062.1">
    <property type="nucleotide sequence ID" value="NZ_CABKVM010000016.1"/>
</dbReference>
<dbReference type="PANTHER" id="PTHR40111">
    <property type="entry name" value="CEPHALOSPORIN-C DEACETYLASE"/>
    <property type="match status" value="1"/>
</dbReference>
<evidence type="ECO:0000313" key="4">
    <source>
        <dbReference type="EMBL" id="TCL61591.1"/>
    </source>
</evidence>
<accession>A0A4R1R7I3</accession>
<feature type="active site" description="Charge relay system" evidence="1">
    <location>
        <position position="275"/>
    </location>
</feature>
<organism evidence="4 5">
    <name type="scientific">Allofournierella massiliensis</name>
    <dbReference type="NCBI Taxonomy" id="1650663"/>
    <lineage>
        <taxon>Bacteria</taxon>
        <taxon>Bacillati</taxon>
        <taxon>Bacillota</taxon>
        <taxon>Clostridia</taxon>
        <taxon>Eubacteriales</taxon>
        <taxon>Oscillospiraceae</taxon>
        <taxon>Allofournierella</taxon>
    </lineage>
</organism>
<dbReference type="PANTHER" id="PTHR40111:SF1">
    <property type="entry name" value="CEPHALOSPORIN-C DEACETYLASE"/>
    <property type="match status" value="1"/>
</dbReference>
<dbReference type="InterPro" id="IPR039069">
    <property type="entry name" value="CE7"/>
</dbReference>
<dbReference type="Pfam" id="PF05448">
    <property type="entry name" value="AXE1"/>
    <property type="match status" value="1"/>
</dbReference>
<feature type="active site" description="Nucleophile" evidence="1">
    <location>
        <position position="184"/>
    </location>
</feature>
<feature type="active site" description="Charge relay system" evidence="1">
    <location>
        <position position="304"/>
    </location>
</feature>
<dbReference type="InterPro" id="IPR008391">
    <property type="entry name" value="AXE1_dom"/>
</dbReference>
<gene>
    <name evidence="4" type="ORF">EDD77_10145</name>
</gene>
<protein>
    <submittedName>
        <fullName evidence="4">Cephalosporin-C deacetylase</fullName>
    </submittedName>
</protein>
<dbReference type="EMBL" id="SLUM01000001">
    <property type="protein sequence ID" value="TCL61591.1"/>
    <property type="molecule type" value="Genomic_DNA"/>
</dbReference>
<evidence type="ECO:0000256" key="2">
    <source>
        <dbReference type="PIRSR" id="PIRSR639069-2"/>
    </source>
</evidence>
<evidence type="ECO:0000256" key="1">
    <source>
        <dbReference type="PIRSR" id="PIRSR639069-1"/>
    </source>
</evidence>
<feature type="domain" description="Acetyl xylan esterase" evidence="3">
    <location>
        <begin position="11"/>
        <end position="319"/>
    </location>
</feature>
<dbReference type="GO" id="GO:0005976">
    <property type="term" value="P:polysaccharide metabolic process"/>
    <property type="evidence" value="ECO:0007669"/>
    <property type="project" value="TreeGrafter"/>
</dbReference>
<name>A0A4R1R7I3_9FIRM</name>
<proteinExistence type="predicted"/>
<feature type="binding site" evidence="2">
    <location>
        <position position="92"/>
    </location>
    <ligand>
        <name>substrate</name>
    </ligand>
</feature>